<dbReference type="Proteomes" id="UP000664761">
    <property type="component" value="Unassembled WGS sequence"/>
</dbReference>
<dbReference type="EMBL" id="JAFLNC010000003">
    <property type="protein sequence ID" value="MBO0333971.1"/>
    <property type="molecule type" value="Genomic_DNA"/>
</dbReference>
<comment type="caution">
    <text evidence="2">The sequence shown here is derived from an EMBL/GenBank/DDBJ whole genome shotgun (WGS) entry which is preliminary data.</text>
</comment>
<evidence type="ECO:0000313" key="2">
    <source>
        <dbReference type="EMBL" id="MBO0333971.1"/>
    </source>
</evidence>
<accession>A0ABS3F7A1</accession>
<name>A0ABS3F7A1_9PROT</name>
<dbReference type="RefSeq" id="WP_207045155.1">
    <property type="nucleotide sequence ID" value="NZ_JAFLNC010000003.1"/>
</dbReference>
<dbReference type="SUPFAM" id="SSF110857">
    <property type="entry name" value="Gamma-glutamyl cyclotransferase-like"/>
    <property type="match status" value="1"/>
</dbReference>
<feature type="domain" description="Allophanate hydrolase C-terminal" evidence="1">
    <location>
        <begin position="3"/>
        <end position="123"/>
    </location>
</feature>
<dbReference type="CDD" id="cd06661">
    <property type="entry name" value="GGCT_like"/>
    <property type="match status" value="1"/>
</dbReference>
<keyword evidence="3" id="KW-1185">Reference proteome</keyword>
<reference evidence="2 3" key="1">
    <citation type="submission" date="2021-03" db="EMBL/GenBank/DDBJ databases">
        <title>Sneathiella sp. CAU 1612 isolated from Kang Won-do.</title>
        <authorList>
            <person name="Kim W."/>
        </authorList>
    </citation>
    <scope>NUCLEOTIDE SEQUENCE [LARGE SCALE GENOMIC DNA]</scope>
    <source>
        <strain evidence="2 3">CAU 1612</strain>
    </source>
</reference>
<evidence type="ECO:0000313" key="3">
    <source>
        <dbReference type="Proteomes" id="UP000664761"/>
    </source>
</evidence>
<dbReference type="InterPro" id="IPR053844">
    <property type="entry name" value="AH_C"/>
</dbReference>
<dbReference type="Pfam" id="PF21986">
    <property type="entry name" value="AH_C"/>
    <property type="match status" value="1"/>
</dbReference>
<dbReference type="InterPro" id="IPR013024">
    <property type="entry name" value="GGCT-like"/>
</dbReference>
<dbReference type="InterPro" id="IPR036568">
    <property type="entry name" value="GGCT-like_sf"/>
</dbReference>
<sequence length="127" mass="14411">MKELFVNGTLMRGLGLHSNLEGAEFLGEFRTQPCYRLFSIGDVHPGMFEVDPEKENGVSVTGEYYRMSDEIWARVEAGEPPHLYCGPVKLEDGRTVDGILFPREHAEGIHKEISSFGDWRAYMDSKK</sequence>
<dbReference type="Gene3D" id="3.10.490.10">
    <property type="entry name" value="Gamma-glutamyl cyclotransferase-like"/>
    <property type="match status" value="1"/>
</dbReference>
<proteinExistence type="predicted"/>
<evidence type="ECO:0000259" key="1">
    <source>
        <dbReference type="Pfam" id="PF21986"/>
    </source>
</evidence>
<organism evidence="2 3">
    <name type="scientific">Sneathiella sedimenti</name>
    <dbReference type="NCBI Taxonomy" id="2816034"/>
    <lineage>
        <taxon>Bacteria</taxon>
        <taxon>Pseudomonadati</taxon>
        <taxon>Pseudomonadota</taxon>
        <taxon>Alphaproteobacteria</taxon>
        <taxon>Sneathiellales</taxon>
        <taxon>Sneathiellaceae</taxon>
        <taxon>Sneathiella</taxon>
    </lineage>
</organism>
<protein>
    <submittedName>
        <fullName evidence="2">Gamma-glutamylcyclotransferase</fullName>
    </submittedName>
</protein>
<gene>
    <name evidence="2" type="ORF">J0X12_10110</name>
</gene>